<protein>
    <recommendedName>
        <fullName evidence="1">Flavodoxin-like domain-containing protein</fullName>
    </recommendedName>
</protein>
<evidence type="ECO:0000313" key="3">
    <source>
        <dbReference type="Proteomes" id="UP000282926"/>
    </source>
</evidence>
<dbReference type="RefSeq" id="WP_115606077.1">
    <property type="nucleotide sequence ID" value="NZ_SADD01000003.1"/>
</dbReference>
<feature type="domain" description="Flavodoxin-like" evidence="1">
    <location>
        <begin position="7"/>
        <end position="182"/>
    </location>
</feature>
<sequence length="203" mass="22232">MDIITRSALIYQAEVLEPRRIADAIATHLKEMGHRVELFTANAIPEDLELNGYDGVIFGSALDDGEYAPRIEALIGARHRELQHMPAAFFSVSLSNYDDAEALRAESLACIERLIIETDFNPAIFASFTAEPPVSIRGFIKQMGMEPLGRRMEGEIGFDIADEDDYDTVEGADVEAFVEGFLGQIAAMVGRPGESASRPSPPL</sequence>
<dbReference type="InterPro" id="IPR026816">
    <property type="entry name" value="Flavodoxin_dom"/>
</dbReference>
<dbReference type="PROSITE" id="PS50902">
    <property type="entry name" value="FLAVODOXIN_LIKE"/>
    <property type="match status" value="1"/>
</dbReference>
<dbReference type="Gene3D" id="3.40.50.360">
    <property type="match status" value="1"/>
</dbReference>
<dbReference type="InterPro" id="IPR029039">
    <property type="entry name" value="Flavoprotein-like_sf"/>
</dbReference>
<gene>
    <name evidence="2" type="ORF">EA187_08620</name>
</gene>
<dbReference type="InterPro" id="IPR008254">
    <property type="entry name" value="Flavodoxin/NO_synth"/>
</dbReference>
<dbReference type="Pfam" id="PF12724">
    <property type="entry name" value="Flavodoxin_5"/>
    <property type="match status" value="1"/>
</dbReference>
<name>A0ABY0CU09_9DELT</name>
<dbReference type="Proteomes" id="UP000282926">
    <property type="component" value="Unassembled WGS sequence"/>
</dbReference>
<evidence type="ECO:0000313" key="2">
    <source>
        <dbReference type="EMBL" id="RVU45813.1"/>
    </source>
</evidence>
<accession>A0ABY0CU09</accession>
<comment type="caution">
    <text evidence="2">The sequence shown here is derived from an EMBL/GenBank/DDBJ whole genome shotgun (WGS) entry which is preliminary data.</text>
</comment>
<organism evidence="2 3">
    <name type="scientific">Lujinxingia sediminis</name>
    <dbReference type="NCBI Taxonomy" id="2480984"/>
    <lineage>
        <taxon>Bacteria</taxon>
        <taxon>Deltaproteobacteria</taxon>
        <taxon>Bradymonadales</taxon>
        <taxon>Lujinxingiaceae</taxon>
        <taxon>Lujinxingia</taxon>
    </lineage>
</organism>
<dbReference type="EMBL" id="SADD01000003">
    <property type="protein sequence ID" value="RVU45813.1"/>
    <property type="molecule type" value="Genomic_DNA"/>
</dbReference>
<reference evidence="2 3" key="1">
    <citation type="submission" date="2019-01" db="EMBL/GenBank/DDBJ databases">
        <title>Lujinxingia litoralis gen. nov., sp. nov. and Lujinxingia sediminis gen. nov., sp. nov., new members in the order Bradymonadales, isolated from coastal sediment.</title>
        <authorList>
            <person name="Li C.-M."/>
        </authorList>
    </citation>
    <scope>NUCLEOTIDE SEQUENCE [LARGE SCALE GENOMIC DNA]</scope>
    <source>
        <strain evidence="2 3">SEH01</strain>
    </source>
</reference>
<dbReference type="SUPFAM" id="SSF52218">
    <property type="entry name" value="Flavoproteins"/>
    <property type="match status" value="1"/>
</dbReference>
<proteinExistence type="predicted"/>
<evidence type="ECO:0000259" key="1">
    <source>
        <dbReference type="PROSITE" id="PS50902"/>
    </source>
</evidence>
<keyword evidence="3" id="KW-1185">Reference proteome</keyword>